<evidence type="ECO:0000256" key="10">
    <source>
        <dbReference type="ARBA" id="ARBA00023064"/>
    </source>
</evidence>
<dbReference type="Pfam" id="PF02146">
    <property type="entry name" value="SIR2"/>
    <property type="match status" value="1"/>
</dbReference>
<dbReference type="EMBL" id="GL883010">
    <property type="protein sequence ID" value="EGG21466.1"/>
    <property type="molecule type" value="Genomic_DNA"/>
</dbReference>
<keyword evidence="10 15" id="KW-0311">Gluconate utilization</keyword>
<dbReference type="FunFam" id="1.20.5.320:FF:000002">
    <property type="entry name" value="6-phosphogluconate dehydrogenase, decarboxylating"/>
    <property type="match status" value="1"/>
</dbReference>
<dbReference type="PROSITE" id="PS50305">
    <property type="entry name" value="SIRTUIN"/>
    <property type="match status" value="1"/>
</dbReference>
<dbReference type="NCBIfam" id="NF006765">
    <property type="entry name" value="PRK09287.1"/>
    <property type="match status" value="1"/>
</dbReference>
<dbReference type="InterPro" id="IPR003000">
    <property type="entry name" value="Sirtuin"/>
</dbReference>
<dbReference type="SUPFAM" id="SSF52467">
    <property type="entry name" value="DHS-like NAD/FAD-binding domain"/>
    <property type="match status" value="1"/>
</dbReference>
<dbReference type="Gene3D" id="3.40.50.720">
    <property type="entry name" value="NAD(P)-binding Rossmann-like Domain"/>
    <property type="match status" value="1"/>
</dbReference>
<dbReference type="GO" id="GO:0050661">
    <property type="term" value="F:NADP binding"/>
    <property type="evidence" value="ECO:0007669"/>
    <property type="project" value="InterPro"/>
</dbReference>
<comment type="function">
    <text evidence="1">Catalyzes the oxidative decarboxylation of 6-phosphogluconate to ribulose 5-phosphate and CO(2), with concomitant reduction of NADP to NADPH.</text>
</comment>
<dbReference type="GO" id="GO:0070403">
    <property type="term" value="F:NAD+ binding"/>
    <property type="evidence" value="ECO:0007669"/>
    <property type="project" value="InterPro"/>
</dbReference>
<dbReference type="CDD" id="cd01408">
    <property type="entry name" value="SIRT1"/>
    <property type="match status" value="1"/>
</dbReference>
<dbReference type="InterPro" id="IPR029035">
    <property type="entry name" value="DHS-like_NAD/FAD-binding_dom"/>
</dbReference>
<dbReference type="AlphaFoldDB" id="F4PS83"/>
<dbReference type="InterPro" id="IPR008927">
    <property type="entry name" value="6-PGluconate_DH-like_C_sf"/>
</dbReference>
<feature type="binding site" evidence="13">
    <location>
        <position position="397"/>
    </location>
    <ligand>
        <name>Zn(2+)</name>
        <dbReference type="ChEBI" id="CHEBI:29105"/>
    </ligand>
</feature>
<comment type="pathway">
    <text evidence="2 15">Carbohydrate degradation; pentose phosphate pathway; D-ribulose 5-phosphate from D-glucose 6-phosphate (oxidative stage): step 3/3.</text>
</comment>
<keyword evidence="6" id="KW-0808">Transferase</keyword>
<dbReference type="SUPFAM" id="SSF48179">
    <property type="entry name" value="6-phosphogluconate dehydrogenase C-terminal domain-like"/>
    <property type="match status" value="1"/>
</dbReference>
<dbReference type="RefSeq" id="XP_004359316.1">
    <property type="nucleotide sequence ID" value="XM_004359259.1"/>
</dbReference>
<evidence type="ECO:0000256" key="4">
    <source>
        <dbReference type="ARBA" id="ARBA00008419"/>
    </source>
</evidence>
<feature type="domain" description="Deacetylase sirtuin-type" evidence="18">
    <location>
        <begin position="232"/>
        <end position="498"/>
    </location>
</feature>
<dbReference type="KEGG" id="dfa:DFA_01352"/>
<dbReference type="InterPro" id="IPR001607">
    <property type="entry name" value="Znf_UBP"/>
</dbReference>
<dbReference type="GO" id="GO:0004616">
    <property type="term" value="F:phosphogluconate dehydrogenase (decarboxylating) activity"/>
    <property type="evidence" value="ECO:0007669"/>
    <property type="project" value="UniProtKB-EC"/>
</dbReference>
<evidence type="ECO:0000256" key="8">
    <source>
        <dbReference type="ARBA" id="ARBA00023002"/>
    </source>
</evidence>
<evidence type="ECO:0000256" key="3">
    <source>
        <dbReference type="ARBA" id="ARBA00006988"/>
    </source>
</evidence>
<dbReference type="InterPro" id="IPR026591">
    <property type="entry name" value="Sirtuin_cat_small_dom_sf"/>
</dbReference>
<keyword evidence="9" id="KW-0520">NAD</keyword>
<comment type="subunit">
    <text evidence="5">Homodimer.</text>
</comment>
<dbReference type="InterPro" id="IPR026590">
    <property type="entry name" value="Ssirtuin_cat_dom"/>
</dbReference>
<dbReference type="InterPro" id="IPR006184">
    <property type="entry name" value="6PGdom_BS"/>
</dbReference>
<accession>F4PS83</accession>
<dbReference type="InterPro" id="IPR013083">
    <property type="entry name" value="Znf_RING/FYVE/PHD"/>
</dbReference>
<dbReference type="UniPathway" id="UPA00115">
    <property type="reaction ID" value="UER00410"/>
</dbReference>
<dbReference type="Pfam" id="PF00393">
    <property type="entry name" value="6PGD"/>
    <property type="match status" value="1"/>
</dbReference>
<dbReference type="Gene3D" id="1.20.5.320">
    <property type="entry name" value="6-Phosphogluconate Dehydrogenase, domain 3"/>
    <property type="match status" value="1"/>
</dbReference>
<evidence type="ECO:0000256" key="7">
    <source>
        <dbReference type="ARBA" id="ARBA00022857"/>
    </source>
</evidence>
<dbReference type="Gene3D" id="3.30.1600.10">
    <property type="entry name" value="SIR2/SIRT2 'Small Domain"/>
    <property type="match status" value="1"/>
</dbReference>
<dbReference type="GO" id="GO:0006098">
    <property type="term" value="P:pentose-phosphate shunt"/>
    <property type="evidence" value="ECO:0007669"/>
    <property type="project" value="UniProtKB-UniPathway"/>
</dbReference>
<dbReference type="Pfam" id="PF02148">
    <property type="entry name" value="zf-UBP"/>
    <property type="match status" value="1"/>
</dbReference>
<feature type="binding site" evidence="13">
    <location>
        <position position="394"/>
    </location>
    <ligand>
        <name>Zn(2+)</name>
        <dbReference type="ChEBI" id="CHEBI:29105"/>
    </ligand>
</feature>
<dbReference type="GO" id="GO:0008270">
    <property type="term" value="F:zinc ion binding"/>
    <property type="evidence" value="ECO:0007669"/>
    <property type="project" value="UniProtKB-KW"/>
</dbReference>
<dbReference type="InterPro" id="IPR013328">
    <property type="entry name" value="6PGD_dom2"/>
</dbReference>
<evidence type="ECO:0000256" key="1">
    <source>
        <dbReference type="ARBA" id="ARBA00002526"/>
    </source>
</evidence>
<feature type="compositionally biased region" description="Acidic residues" evidence="16">
    <location>
        <begin position="195"/>
        <end position="204"/>
    </location>
</feature>
<dbReference type="SMART" id="SM00290">
    <property type="entry name" value="ZnF_UBP"/>
    <property type="match status" value="1"/>
</dbReference>
<dbReference type="Gene3D" id="3.30.40.10">
    <property type="entry name" value="Zinc/RING finger domain, C3HC4 (zinc finger)"/>
    <property type="match status" value="1"/>
</dbReference>
<keyword evidence="14" id="KW-0863">Zinc-finger</keyword>
<dbReference type="SUPFAM" id="SSF57850">
    <property type="entry name" value="RING/U-box"/>
    <property type="match status" value="1"/>
</dbReference>
<evidence type="ECO:0000256" key="14">
    <source>
        <dbReference type="PROSITE-ProRule" id="PRU00502"/>
    </source>
</evidence>
<dbReference type="InterPro" id="IPR036291">
    <property type="entry name" value="NAD(P)-bd_dom_sf"/>
</dbReference>
<dbReference type="InterPro" id="IPR006113">
    <property type="entry name" value="6PGDH_Gnd/GntZ"/>
</dbReference>
<dbReference type="Gene3D" id="3.40.50.1220">
    <property type="entry name" value="TPP-binding domain"/>
    <property type="match status" value="1"/>
</dbReference>
<dbReference type="Pfam" id="PF03446">
    <property type="entry name" value="NAD_binding_2"/>
    <property type="match status" value="1"/>
</dbReference>
<dbReference type="InterPro" id="IPR006115">
    <property type="entry name" value="6PGDH_NADP-bd"/>
</dbReference>
<dbReference type="FunFam" id="3.40.50.720:FF:000007">
    <property type="entry name" value="6-phosphogluconate dehydrogenase, decarboxylating"/>
    <property type="match status" value="1"/>
</dbReference>
<feature type="binding site" evidence="13">
    <location>
        <position position="370"/>
    </location>
    <ligand>
        <name>Zn(2+)</name>
        <dbReference type="ChEBI" id="CHEBI:29105"/>
    </ligand>
</feature>
<evidence type="ECO:0000256" key="11">
    <source>
        <dbReference type="ARBA" id="ARBA00023126"/>
    </source>
</evidence>
<dbReference type="STRING" id="1054147.F4PS83"/>
<sequence>MHAVEFITCKHLTEEKLVEQCLDIDIFDGADLKKPVCFTCLDETENWICLKCGVIGCSRHVAGHAAQHYLENAEHSLSASFSDLSVWCYECDAYVTAPCLAQFLEILGIVKFAKEKNDHLVKQAEKIEELDNNITTATTTTSTTTAATSTTSTTNDNISTISTTSTTSTTSSSTFNKSSSSPQRQDRHDISQDLNLDESSESEDESLKSEKGGILKAMMDMLIGSKPSSPGQILSSVDINGIANHIKSGKAKNIIVLTGAGISVAAGIPDFRSPKTGLYQNLAKYNLPYKTAIFDMEYFVENPKPFFILAKELYPGSFNPTPVHHFIKLLSDKGLLLRNYTQNIDTLERVAKIDENYLVEAHGTFASAKCIKCKKVHSCEYVKDIVFADEIPTCQDCSAVVKPDIVFFGESLPSRFSTMVQADFPKCDLMIVIGTSLQVQPFASLVAMAPANTPRLLINNEEVGISFKFDEPSNKLDCKWIGDCQDGINELTTLLDFKIMSSDIGLIGLAVMGENLVLNMESHGFTVSVFNRTVSKVDEFVQGRGKGKKFVGCHSIEQLVNSLKSPRRIMLMVKAGEVVDHFINQVVPFLSKGDIIIDGGNSLYTDTDRRVAELEKKGILYVGSGVSGGEEGALLGPSIMPGGNPEAWEHVKPIFQGIAAKVEGGQPCCDWVGDGGAGHYVKMVHNGIEYGDMQLISEAYFILKNYLGLSNEEMQQIFKEWNKGILDSYLIEITADILGKKDEETGKYVVDEILDSAGQKGTGKWTAINALDLGMPVTLIGEAVFSRCLSSLKDERVAASKVLPGPKSTACATAFKGDKKEVIEWIRQALFASKLVSYAQGFTMMKAAAKEYKWRLNYGNIALLWRGGCIIRSTFLGRIKDAFERNPNLDNLLVDQWFTEQLSQCQNGWRQVASVCMLHGIPAPAFTTALSYYDGYRCELLPANILQAQRDYFGAHTYEKLNGKRGEVFHTNWTGRGGSTHSTSYNV</sequence>
<dbReference type="GO" id="GO:0019521">
    <property type="term" value="P:D-gluconate metabolic process"/>
    <property type="evidence" value="ECO:0007669"/>
    <property type="project" value="UniProtKB-KW"/>
</dbReference>
<protein>
    <recommendedName>
        <fullName evidence="15">6-phosphogluconate dehydrogenase, decarboxylating</fullName>
        <ecNumber evidence="15">1.1.1.44</ecNumber>
    </recommendedName>
</protein>
<comment type="similarity">
    <text evidence="3">Belongs to the sirtuin family.</text>
</comment>
<comment type="catalytic activity">
    <reaction evidence="12 15">
        <text>6-phospho-D-gluconate + NADP(+) = D-ribulose 5-phosphate + CO2 + NADPH</text>
        <dbReference type="Rhea" id="RHEA:10116"/>
        <dbReference type="ChEBI" id="CHEBI:16526"/>
        <dbReference type="ChEBI" id="CHEBI:57783"/>
        <dbReference type="ChEBI" id="CHEBI:58121"/>
        <dbReference type="ChEBI" id="CHEBI:58349"/>
        <dbReference type="ChEBI" id="CHEBI:58759"/>
        <dbReference type="EC" id="1.1.1.44"/>
    </reaction>
</comment>
<gene>
    <name evidence="19" type="primary">gnd</name>
    <name evidence="19" type="ORF">DFA_01352</name>
</gene>
<evidence type="ECO:0000256" key="9">
    <source>
        <dbReference type="ARBA" id="ARBA00023027"/>
    </source>
</evidence>
<dbReference type="PRINTS" id="PR00076">
    <property type="entry name" value="6PGDHDRGNASE"/>
</dbReference>
<evidence type="ECO:0000256" key="6">
    <source>
        <dbReference type="ARBA" id="ARBA00022679"/>
    </source>
</evidence>
<dbReference type="OrthoDB" id="434986at2759"/>
<evidence type="ECO:0000259" key="18">
    <source>
        <dbReference type="PROSITE" id="PS50305"/>
    </source>
</evidence>
<keyword evidence="13" id="KW-0862">Zinc</keyword>
<dbReference type="GeneID" id="14872793"/>
<evidence type="ECO:0000256" key="13">
    <source>
        <dbReference type="PROSITE-ProRule" id="PRU00236"/>
    </source>
</evidence>
<evidence type="ECO:0000259" key="17">
    <source>
        <dbReference type="PROSITE" id="PS50271"/>
    </source>
</evidence>
<dbReference type="PANTHER" id="PTHR11811">
    <property type="entry name" value="6-PHOSPHOGLUCONATE DEHYDROGENASE"/>
    <property type="match status" value="1"/>
</dbReference>
<dbReference type="EC" id="1.1.1.44" evidence="15"/>
<dbReference type="GO" id="GO:0016740">
    <property type="term" value="F:transferase activity"/>
    <property type="evidence" value="ECO:0007669"/>
    <property type="project" value="UniProtKB-KW"/>
</dbReference>
<dbReference type="InterPro" id="IPR006183">
    <property type="entry name" value="Pgluconate_DH"/>
</dbReference>
<feature type="binding site" evidence="13">
    <location>
        <position position="373"/>
    </location>
    <ligand>
        <name>Zn(2+)</name>
        <dbReference type="ChEBI" id="CHEBI:29105"/>
    </ligand>
</feature>
<dbReference type="SUPFAM" id="SSF51735">
    <property type="entry name" value="NAD(P)-binding Rossmann-fold domains"/>
    <property type="match status" value="1"/>
</dbReference>
<feature type="region of interest" description="Disordered" evidence="16">
    <location>
        <begin position="139"/>
        <end position="209"/>
    </location>
</feature>
<comment type="similarity">
    <text evidence="4 15">Belongs to the 6-phosphogluconate dehydrogenase family.</text>
</comment>
<evidence type="ECO:0000313" key="20">
    <source>
        <dbReference type="Proteomes" id="UP000007797"/>
    </source>
</evidence>
<dbReference type="Proteomes" id="UP000007797">
    <property type="component" value="Unassembled WGS sequence"/>
</dbReference>
<reference evidence="20" key="1">
    <citation type="journal article" date="2011" name="Genome Res.">
        <title>Phylogeny-wide analysis of social amoeba genomes highlights ancient origins for complex intercellular communication.</title>
        <authorList>
            <person name="Heidel A.J."/>
            <person name="Lawal H.M."/>
            <person name="Felder M."/>
            <person name="Schilde C."/>
            <person name="Helps N.R."/>
            <person name="Tunggal B."/>
            <person name="Rivero F."/>
            <person name="John U."/>
            <person name="Schleicher M."/>
            <person name="Eichinger L."/>
            <person name="Platzer M."/>
            <person name="Noegel A.A."/>
            <person name="Schaap P."/>
            <person name="Gloeckner G."/>
        </authorList>
    </citation>
    <scope>NUCLEOTIDE SEQUENCE [LARGE SCALE GENOMIC DNA]</scope>
    <source>
        <strain evidence="20">SH3</strain>
    </source>
</reference>
<feature type="active site" description="Proton acceptor" evidence="13">
    <location>
        <position position="362"/>
    </location>
</feature>
<dbReference type="SMART" id="SM01350">
    <property type="entry name" value="6PGD"/>
    <property type="match status" value="1"/>
</dbReference>
<keyword evidence="13" id="KW-0479">Metal-binding</keyword>
<evidence type="ECO:0000256" key="5">
    <source>
        <dbReference type="ARBA" id="ARBA00011738"/>
    </source>
</evidence>
<evidence type="ECO:0000256" key="12">
    <source>
        <dbReference type="ARBA" id="ARBA00048640"/>
    </source>
</evidence>
<keyword evidence="7 15" id="KW-0521">NADP</keyword>
<dbReference type="PROSITE" id="PS00461">
    <property type="entry name" value="6PGD"/>
    <property type="match status" value="1"/>
</dbReference>
<dbReference type="Gene3D" id="1.10.1040.10">
    <property type="entry name" value="N-(1-d-carboxylethyl)-l-norvaline Dehydrogenase, domain 2"/>
    <property type="match status" value="1"/>
</dbReference>
<dbReference type="FunFam" id="1.10.1040.10:FF:000002">
    <property type="entry name" value="6-phosphogluconate dehydrogenase, decarboxylating"/>
    <property type="match status" value="1"/>
</dbReference>
<keyword evidence="11 15" id="KW-0570">Pentose shunt</keyword>
<dbReference type="InterPro" id="IPR006114">
    <property type="entry name" value="6PGDH_C"/>
</dbReference>
<name>F4PS83_CACFS</name>
<organism evidence="19 20">
    <name type="scientific">Cavenderia fasciculata</name>
    <name type="common">Slime mold</name>
    <name type="synonym">Dictyostelium fasciculatum</name>
    <dbReference type="NCBI Taxonomy" id="261658"/>
    <lineage>
        <taxon>Eukaryota</taxon>
        <taxon>Amoebozoa</taxon>
        <taxon>Evosea</taxon>
        <taxon>Eumycetozoa</taxon>
        <taxon>Dictyostelia</taxon>
        <taxon>Acytosteliales</taxon>
        <taxon>Cavenderiaceae</taxon>
        <taxon>Cavenderia</taxon>
    </lineage>
</organism>
<evidence type="ECO:0000313" key="19">
    <source>
        <dbReference type="EMBL" id="EGG21466.1"/>
    </source>
</evidence>
<dbReference type="NCBIfam" id="TIGR00873">
    <property type="entry name" value="gnd"/>
    <property type="match status" value="1"/>
</dbReference>
<dbReference type="PROSITE" id="PS50271">
    <property type="entry name" value="ZF_UBP"/>
    <property type="match status" value="1"/>
</dbReference>
<feature type="compositionally biased region" description="Low complexity" evidence="16">
    <location>
        <begin position="139"/>
        <end position="181"/>
    </location>
</feature>
<evidence type="ECO:0000256" key="16">
    <source>
        <dbReference type="SAM" id="MobiDB-lite"/>
    </source>
</evidence>
<evidence type="ECO:0000256" key="15">
    <source>
        <dbReference type="RuleBase" id="RU000485"/>
    </source>
</evidence>
<keyword evidence="20" id="KW-1185">Reference proteome</keyword>
<keyword evidence="8 15" id="KW-0560">Oxidoreductase</keyword>
<proteinExistence type="inferred from homology"/>
<evidence type="ECO:0000256" key="2">
    <source>
        <dbReference type="ARBA" id="ARBA00004874"/>
    </source>
</evidence>
<feature type="domain" description="UBP-type" evidence="17">
    <location>
        <begin position="7"/>
        <end position="117"/>
    </location>
</feature>